<dbReference type="Proteomes" id="UP000199029">
    <property type="component" value="Unassembled WGS sequence"/>
</dbReference>
<evidence type="ECO:0000256" key="1">
    <source>
        <dbReference type="SAM" id="MobiDB-lite"/>
    </source>
</evidence>
<dbReference type="STRING" id="1227077.SAMN04515668_4387"/>
<proteinExistence type="predicted"/>
<dbReference type="AlphaFoldDB" id="A0A1I6BDF9"/>
<dbReference type="OrthoDB" id="1357763at2"/>
<feature type="region of interest" description="Disordered" evidence="1">
    <location>
        <begin position="25"/>
        <end position="49"/>
    </location>
</feature>
<dbReference type="Pfam" id="PF14534">
    <property type="entry name" value="DUF4440"/>
    <property type="match status" value="1"/>
</dbReference>
<dbReference type="EMBL" id="FOXS01000008">
    <property type="protein sequence ID" value="SFQ78988.1"/>
    <property type="molecule type" value="Genomic_DNA"/>
</dbReference>
<dbReference type="Gene3D" id="3.10.450.50">
    <property type="match status" value="1"/>
</dbReference>
<evidence type="ECO:0000259" key="3">
    <source>
        <dbReference type="Pfam" id="PF14534"/>
    </source>
</evidence>
<name>A0A1I6BDF9_HYMAR</name>
<feature type="compositionally biased region" description="Pro residues" evidence="1">
    <location>
        <begin position="28"/>
        <end position="44"/>
    </location>
</feature>
<dbReference type="SUPFAM" id="SSF54427">
    <property type="entry name" value="NTF2-like"/>
    <property type="match status" value="1"/>
</dbReference>
<evidence type="ECO:0000313" key="4">
    <source>
        <dbReference type="EMBL" id="SFQ78988.1"/>
    </source>
</evidence>
<feature type="signal peptide" evidence="2">
    <location>
        <begin position="1"/>
        <end position="24"/>
    </location>
</feature>
<protein>
    <recommendedName>
        <fullName evidence="3">DUF4440 domain-containing protein</fullName>
    </recommendedName>
</protein>
<sequence>MKNLLLALGALVLLALPTAAPLAAAPRHPVPSHPVPGPPAPPRATPHARTLTPDEQLFTGLVEQVGAAVSTGDMAALGKFMAPDYVHYTPDNRTGTRAQDLAYVGSWSATTVQLVSPVRVTRRGDLAVTVATSTYSGQHEGKPFQNRIQMMIAWVLRDGHWQMAVVQSKVLPA</sequence>
<accession>A0A1I6BDF9</accession>
<dbReference type="InterPro" id="IPR032710">
    <property type="entry name" value="NTF2-like_dom_sf"/>
</dbReference>
<evidence type="ECO:0000313" key="5">
    <source>
        <dbReference type="Proteomes" id="UP000199029"/>
    </source>
</evidence>
<feature type="domain" description="DUF4440" evidence="3">
    <location>
        <begin position="61"/>
        <end position="163"/>
    </location>
</feature>
<keyword evidence="5" id="KW-1185">Reference proteome</keyword>
<dbReference type="InterPro" id="IPR027843">
    <property type="entry name" value="DUF4440"/>
</dbReference>
<reference evidence="5" key="1">
    <citation type="submission" date="2016-10" db="EMBL/GenBank/DDBJ databases">
        <authorList>
            <person name="Varghese N."/>
            <person name="Submissions S."/>
        </authorList>
    </citation>
    <scope>NUCLEOTIDE SEQUENCE [LARGE SCALE GENOMIC DNA]</scope>
    <source>
        <strain evidence="5">OR362-8,ATCC BAA-1266,JCM 13504</strain>
    </source>
</reference>
<evidence type="ECO:0000256" key="2">
    <source>
        <dbReference type="SAM" id="SignalP"/>
    </source>
</evidence>
<gene>
    <name evidence="4" type="ORF">SAMN04515668_4387</name>
</gene>
<dbReference type="RefSeq" id="WP_092678300.1">
    <property type="nucleotide sequence ID" value="NZ_FOXS01000008.1"/>
</dbReference>
<keyword evidence="2" id="KW-0732">Signal</keyword>
<feature type="chain" id="PRO_5011510658" description="DUF4440 domain-containing protein" evidence="2">
    <location>
        <begin position="25"/>
        <end position="173"/>
    </location>
</feature>
<organism evidence="4 5">
    <name type="scientific">Hymenobacter arizonensis</name>
    <name type="common">Siccationidurans arizonensis</name>
    <dbReference type="NCBI Taxonomy" id="1227077"/>
    <lineage>
        <taxon>Bacteria</taxon>
        <taxon>Pseudomonadati</taxon>
        <taxon>Bacteroidota</taxon>
        <taxon>Cytophagia</taxon>
        <taxon>Cytophagales</taxon>
        <taxon>Hymenobacteraceae</taxon>
        <taxon>Hymenobacter</taxon>
    </lineage>
</organism>